<sequence>MERLSEALDADVAAHDSCGFGLTERTRDVKRYTRSSDARACAAVLREVGVSGKSVTLVGHSLGGVSAALASAGDARVDHVVLVAPAIVGGKVTPIDKRGGAMMQLPMFARLVFACVAATLKTMSWTLLVATKPLLVVFLRSIVRSKEFWRRGLCAAIDPSRVSTMSEGWVDGYRLPKVVRDWESGMFRVVLASIAAANSPREIWRDALAAARRTTAPTTLEAEDAVNALVDSGAKILIVHGESDKIVPASNSVALAKTLGAELKLIPRCGHMPHEESCEEFVDVVRDFIVRTST</sequence>
<evidence type="ECO:0000259" key="1">
    <source>
        <dbReference type="Pfam" id="PF12697"/>
    </source>
</evidence>
<dbReference type="Gene3D" id="3.40.50.1820">
    <property type="entry name" value="alpha/beta hydrolase"/>
    <property type="match status" value="1"/>
</dbReference>
<protein>
    <submittedName>
        <fullName evidence="2">Alpha/Beta hydrolase protein</fullName>
    </submittedName>
</protein>
<dbReference type="EMBL" id="KZ155785">
    <property type="protein sequence ID" value="OUS45834.1"/>
    <property type="molecule type" value="Genomic_DNA"/>
</dbReference>
<dbReference type="InterPro" id="IPR029058">
    <property type="entry name" value="AB_hydrolase_fold"/>
</dbReference>
<gene>
    <name evidence="2" type="ORF">BE221DRAFT_75535</name>
</gene>
<keyword evidence="2" id="KW-0378">Hydrolase</keyword>
<name>A0A1Y5IC84_OSTTA</name>
<dbReference type="AlphaFoldDB" id="A0A1Y5IC84"/>
<dbReference type="SUPFAM" id="SSF53474">
    <property type="entry name" value="alpha/beta-Hydrolases"/>
    <property type="match status" value="1"/>
</dbReference>
<evidence type="ECO:0000313" key="2">
    <source>
        <dbReference type="EMBL" id="OUS45834.1"/>
    </source>
</evidence>
<reference evidence="2" key="1">
    <citation type="submission" date="2017-04" db="EMBL/GenBank/DDBJ databases">
        <title>Population genomics of picophytoplankton unveils novel chromosome hypervariability.</title>
        <authorList>
            <consortium name="DOE Joint Genome Institute"/>
            <person name="Blanc-Mathieu R."/>
            <person name="Krasovec M."/>
            <person name="Hebrard M."/>
            <person name="Yau S."/>
            <person name="Desgranges E."/>
            <person name="Martin J."/>
            <person name="Schackwitz W."/>
            <person name="Kuo A."/>
            <person name="Salin G."/>
            <person name="Donnadieu C."/>
            <person name="Desdevises Y."/>
            <person name="Sanchez-Ferandin S."/>
            <person name="Moreau H."/>
            <person name="Rivals E."/>
            <person name="Grigoriev I.V."/>
            <person name="Grimsley N."/>
            <person name="Eyre-Walker A."/>
            <person name="Piganeau G."/>
        </authorList>
    </citation>
    <scope>NUCLEOTIDE SEQUENCE [LARGE SCALE GENOMIC DNA]</scope>
    <source>
        <strain evidence="2">RCC 1115</strain>
    </source>
</reference>
<dbReference type="PANTHER" id="PTHR43689">
    <property type="entry name" value="HYDROLASE"/>
    <property type="match status" value="1"/>
</dbReference>
<organism evidence="2">
    <name type="scientific">Ostreococcus tauri</name>
    <name type="common">Marine green alga</name>
    <dbReference type="NCBI Taxonomy" id="70448"/>
    <lineage>
        <taxon>Eukaryota</taxon>
        <taxon>Viridiplantae</taxon>
        <taxon>Chlorophyta</taxon>
        <taxon>Mamiellophyceae</taxon>
        <taxon>Mamiellales</taxon>
        <taxon>Bathycoccaceae</taxon>
        <taxon>Ostreococcus</taxon>
    </lineage>
</organism>
<dbReference type="PANTHER" id="PTHR43689:SF1">
    <property type="entry name" value="ALPHA_BETA-HYDROLASES SUPERFAMILY PROTEIN"/>
    <property type="match status" value="1"/>
</dbReference>
<dbReference type="InterPro" id="IPR000073">
    <property type="entry name" value="AB_hydrolase_1"/>
</dbReference>
<proteinExistence type="predicted"/>
<accession>A0A1Y5IC84</accession>
<dbReference type="GO" id="GO:0016787">
    <property type="term" value="F:hydrolase activity"/>
    <property type="evidence" value="ECO:0007669"/>
    <property type="project" value="UniProtKB-KW"/>
</dbReference>
<dbReference type="Proteomes" id="UP000195557">
    <property type="component" value="Unassembled WGS sequence"/>
</dbReference>
<dbReference type="eggNOG" id="KOG1454">
    <property type="taxonomic scope" value="Eukaryota"/>
</dbReference>
<dbReference type="Pfam" id="PF12697">
    <property type="entry name" value="Abhydrolase_6"/>
    <property type="match status" value="1"/>
</dbReference>
<feature type="domain" description="AB hydrolase-1" evidence="1">
    <location>
        <begin position="3"/>
        <end position="284"/>
    </location>
</feature>